<feature type="region of interest" description="Disordered" evidence="1">
    <location>
        <begin position="191"/>
        <end position="246"/>
    </location>
</feature>
<proteinExistence type="predicted"/>
<sequence length="246" mass="26148">MSYRTVMAADLKGYGSAPQNAQDVLQQNLAGCLRDAAGRAGLDPQRWGEAGRGDGMLMVLPPDVAVESLAGRFVRELNAALRARNRLVSAAARVRMLLAIHHGPVAEAAIGYSGTAPVVVTRLCGADSLRDALDAAGADLGVVMSAFVYRSSVEAGMTSLDPADLRHVRLPDLGADGDGWIWFPGGPDPHTVDFPDGLAGGTEREQKQEPKSPPRRPSRPDSPSVDFSRGNTYIGRDQNNYYGGRP</sequence>
<evidence type="ECO:0000256" key="1">
    <source>
        <dbReference type="SAM" id="MobiDB-lite"/>
    </source>
</evidence>
<feature type="compositionally biased region" description="Polar residues" evidence="1">
    <location>
        <begin position="237"/>
        <end position="246"/>
    </location>
</feature>
<organism evidence="2 3">
    <name type="scientific">Actinomadura syzygii</name>
    <dbReference type="NCBI Taxonomy" id="1427538"/>
    <lineage>
        <taxon>Bacteria</taxon>
        <taxon>Bacillati</taxon>
        <taxon>Actinomycetota</taxon>
        <taxon>Actinomycetes</taxon>
        <taxon>Streptosporangiales</taxon>
        <taxon>Thermomonosporaceae</taxon>
        <taxon>Actinomadura</taxon>
    </lineage>
</organism>
<comment type="caution">
    <text evidence="2">The sequence shown here is derived from an EMBL/GenBank/DDBJ whole genome shotgun (WGS) entry which is preliminary data.</text>
</comment>
<evidence type="ECO:0000313" key="3">
    <source>
        <dbReference type="Proteomes" id="UP000322634"/>
    </source>
</evidence>
<dbReference type="Proteomes" id="UP000322634">
    <property type="component" value="Unassembled WGS sequence"/>
</dbReference>
<feature type="compositionally biased region" description="Basic and acidic residues" evidence="1">
    <location>
        <begin position="202"/>
        <end position="212"/>
    </location>
</feature>
<protein>
    <recommendedName>
        <fullName evidence="4">Guanylate cyclase domain-containing protein</fullName>
    </recommendedName>
</protein>
<dbReference type="AlphaFoldDB" id="A0A5D0UIU0"/>
<dbReference type="OrthoDB" id="4553959at2"/>
<evidence type="ECO:0008006" key="4">
    <source>
        <dbReference type="Google" id="ProtNLM"/>
    </source>
</evidence>
<accession>A0A5D0UIU0</accession>
<keyword evidence="3" id="KW-1185">Reference proteome</keyword>
<dbReference type="EMBL" id="VSFF01000002">
    <property type="protein sequence ID" value="TYC17720.1"/>
    <property type="molecule type" value="Genomic_DNA"/>
</dbReference>
<evidence type="ECO:0000313" key="2">
    <source>
        <dbReference type="EMBL" id="TYC17720.1"/>
    </source>
</evidence>
<reference evidence="2 3" key="1">
    <citation type="submission" date="2019-08" db="EMBL/GenBank/DDBJ databases">
        <title>Actinomadura sp. nov. CYP1-5 isolated from mountain soil.</title>
        <authorList>
            <person name="Songsumanus A."/>
            <person name="Kuncharoen N."/>
            <person name="Kudo T."/>
            <person name="Yuki M."/>
            <person name="Igarashi Y."/>
            <person name="Tanasupawat S."/>
        </authorList>
    </citation>
    <scope>NUCLEOTIDE SEQUENCE [LARGE SCALE GENOMIC DNA]</scope>
    <source>
        <strain evidence="2 3">GKU157</strain>
    </source>
</reference>
<name>A0A5D0UIU0_9ACTN</name>
<dbReference type="RefSeq" id="WP_148348861.1">
    <property type="nucleotide sequence ID" value="NZ_JBHSBF010000003.1"/>
</dbReference>
<gene>
    <name evidence="2" type="ORF">FXF65_07015</name>
</gene>